<feature type="coiled-coil region" evidence="1">
    <location>
        <begin position="112"/>
        <end position="139"/>
    </location>
</feature>
<dbReference type="EMBL" id="LJCR01000046">
    <property type="protein sequence ID" value="KPV54514.1"/>
    <property type="molecule type" value="Genomic_DNA"/>
</dbReference>
<protein>
    <submittedName>
        <fullName evidence="2">Uncharacterized protein</fullName>
    </submittedName>
</protein>
<evidence type="ECO:0000313" key="3">
    <source>
        <dbReference type="Proteomes" id="UP000050509"/>
    </source>
</evidence>
<accession>A0A0P9FCS5</accession>
<dbReference type="Proteomes" id="UP000050509">
    <property type="component" value="Unassembled WGS sequence"/>
</dbReference>
<comment type="caution">
    <text evidence="2">The sequence shown here is derived from an EMBL/GenBank/DDBJ whole genome shotgun (WGS) entry which is preliminary data.</text>
</comment>
<keyword evidence="3" id="KW-1185">Reference proteome</keyword>
<keyword evidence="1" id="KW-0175">Coiled coil</keyword>
<organism evidence="2 3">
    <name type="scientific">Kouleothrix aurantiaca</name>
    <dbReference type="NCBI Taxonomy" id="186479"/>
    <lineage>
        <taxon>Bacteria</taxon>
        <taxon>Bacillati</taxon>
        <taxon>Chloroflexota</taxon>
        <taxon>Chloroflexia</taxon>
        <taxon>Chloroflexales</taxon>
        <taxon>Roseiflexineae</taxon>
        <taxon>Roseiflexaceae</taxon>
        <taxon>Kouleothrix</taxon>
    </lineage>
</organism>
<proteinExistence type="predicted"/>
<reference evidence="2 3" key="1">
    <citation type="submission" date="2015-09" db="EMBL/GenBank/DDBJ databases">
        <title>Draft genome sequence of Kouleothrix aurantiaca JCM 19913.</title>
        <authorList>
            <person name="Hemp J."/>
        </authorList>
    </citation>
    <scope>NUCLEOTIDE SEQUENCE [LARGE SCALE GENOMIC DNA]</scope>
    <source>
        <strain evidence="2 3">COM-B</strain>
    </source>
</reference>
<gene>
    <name evidence="2" type="ORF">SE17_03300</name>
</gene>
<evidence type="ECO:0000256" key="1">
    <source>
        <dbReference type="SAM" id="Coils"/>
    </source>
</evidence>
<evidence type="ECO:0000313" key="2">
    <source>
        <dbReference type="EMBL" id="KPV54514.1"/>
    </source>
</evidence>
<sequence length="144" mass="16649">MEQAVDHQQQISRLDERFMADPYLAENVGQAHANWALDAGRVVEGSGRLGRAFTLGQRAVRKLTWWYNLPQFQQVQEFHGAAVRSIDAMITHLYHLTNRVQALESMHSEQRMRSVESQLKAMRDEQLALRQRIAELEAQLKHEA</sequence>
<dbReference type="AlphaFoldDB" id="A0A0P9FCS5"/>
<name>A0A0P9FCS5_9CHLR</name>